<comment type="caution">
    <text evidence="15">The sequence shown here is derived from an EMBL/GenBank/DDBJ whole genome shotgun (WGS) entry which is preliminary data.</text>
</comment>
<dbReference type="PANTHER" id="PTHR12424">
    <property type="entry name" value="TWEETY-RELATED"/>
    <property type="match status" value="1"/>
</dbReference>
<dbReference type="GO" id="GO:0034707">
    <property type="term" value="C:chloride channel complex"/>
    <property type="evidence" value="ECO:0007669"/>
    <property type="project" value="UniProtKB-UniRule"/>
</dbReference>
<feature type="transmembrane region" description="Helical" evidence="13">
    <location>
        <begin position="79"/>
        <end position="101"/>
    </location>
</feature>
<evidence type="ECO:0000256" key="4">
    <source>
        <dbReference type="ARBA" id="ARBA00022475"/>
    </source>
</evidence>
<keyword evidence="3 13" id="KW-0813">Transport</keyword>
<feature type="transmembrane region" description="Helical" evidence="13">
    <location>
        <begin position="113"/>
        <end position="132"/>
    </location>
</feature>
<evidence type="ECO:0000256" key="9">
    <source>
        <dbReference type="ARBA" id="ARBA00023173"/>
    </source>
</evidence>
<comment type="subcellular location">
    <subcellularLocation>
        <location evidence="1">Cell membrane</location>
        <topology evidence="1">Multi-pass membrane protein</topology>
    </subcellularLocation>
</comment>
<evidence type="ECO:0000256" key="11">
    <source>
        <dbReference type="ARBA" id="ARBA00023214"/>
    </source>
</evidence>
<dbReference type="InterPro" id="IPR006990">
    <property type="entry name" value="Tweety"/>
</dbReference>
<dbReference type="PANTHER" id="PTHR12424:SF8">
    <property type="entry name" value="PROTEIN TWEETY"/>
    <property type="match status" value="1"/>
</dbReference>
<evidence type="ECO:0000256" key="6">
    <source>
        <dbReference type="ARBA" id="ARBA00022989"/>
    </source>
</evidence>
<reference evidence="15" key="1">
    <citation type="submission" date="2021-01" db="EMBL/GenBank/DDBJ databases">
        <authorList>
            <person name="Li R."/>
            <person name="Bekaert M."/>
        </authorList>
    </citation>
    <scope>NUCLEOTIDE SEQUENCE</scope>
    <source>
        <strain evidence="15">Farmed</strain>
    </source>
</reference>
<dbReference type="OrthoDB" id="187568at2759"/>
<evidence type="ECO:0000256" key="14">
    <source>
        <dbReference type="SAM" id="SignalP"/>
    </source>
</evidence>
<comment type="function">
    <text evidence="13">Probable chloride channel.</text>
</comment>
<dbReference type="EMBL" id="CAHIKZ030000124">
    <property type="protein sequence ID" value="CAE1153864.1"/>
    <property type="molecule type" value="Genomic_DNA"/>
</dbReference>
<protein>
    <recommendedName>
        <fullName evidence="13">Protein tweety homolog</fullName>
    </recommendedName>
</protein>
<dbReference type="GO" id="GO:0072320">
    <property type="term" value="F:volume-sensitive chloride channel activity"/>
    <property type="evidence" value="ECO:0007669"/>
    <property type="project" value="TreeGrafter"/>
</dbReference>
<evidence type="ECO:0000256" key="7">
    <source>
        <dbReference type="ARBA" id="ARBA00023065"/>
    </source>
</evidence>
<keyword evidence="10" id="KW-0325">Glycoprotein</keyword>
<keyword evidence="7 13" id="KW-0406">Ion transport</keyword>
<comment type="similarity">
    <text evidence="2 13">Belongs to the tweety family.</text>
</comment>
<comment type="caution">
    <text evidence="13">Lacks conserved residue(s) required for the propagation of feature annotation.</text>
</comment>
<proteinExistence type="inferred from homology"/>
<feature type="transmembrane region" description="Helical" evidence="13">
    <location>
        <begin position="229"/>
        <end position="253"/>
    </location>
</feature>
<dbReference type="GO" id="GO:0005886">
    <property type="term" value="C:plasma membrane"/>
    <property type="evidence" value="ECO:0007669"/>
    <property type="project" value="UniProtKB-SubCell"/>
</dbReference>
<evidence type="ECO:0000313" key="16">
    <source>
        <dbReference type="Proteomes" id="UP000597762"/>
    </source>
</evidence>
<evidence type="ECO:0000256" key="1">
    <source>
        <dbReference type="ARBA" id="ARBA00004651"/>
    </source>
</evidence>
<accession>A0A812AP25</accession>
<keyword evidence="6 13" id="KW-1133">Transmembrane helix</keyword>
<gene>
    <name evidence="15" type="ORF">SPHA_4058</name>
</gene>
<keyword evidence="5 13" id="KW-0812">Transmembrane</keyword>
<dbReference type="AlphaFoldDB" id="A0A812AP25"/>
<feature type="chain" id="PRO_5032494830" description="Protein tweety homolog" evidence="14">
    <location>
        <begin position="22"/>
        <end position="346"/>
    </location>
</feature>
<feature type="signal peptide" evidence="14">
    <location>
        <begin position="1"/>
        <end position="21"/>
    </location>
</feature>
<evidence type="ECO:0000256" key="12">
    <source>
        <dbReference type="ARBA" id="ARBA00023303"/>
    </source>
</evidence>
<keyword evidence="8 13" id="KW-0472">Membrane</keyword>
<evidence type="ECO:0000256" key="8">
    <source>
        <dbReference type="ARBA" id="ARBA00023136"/>
    </source>
</evidence>
<dbReference type="GO" id="GO:0005229">
    <property type="term" value="F:intracellularly calcium-gated chloride channel activity"/>
    <property type="evidence" value="ECO:0007669"/>
    <property type="project" value="TreeGrafter"/>
</dbReference>
<evidence type="ECO:0000256" key="13">
    <source>
        <dbReference type="RuleBase" id="RU361114"/>
    </source>
</evidence>
<evidence type="ECO:0000313" key="15">
    <source>
        <dbReference type="EMBL" id="CAE1153864.1"/>
    </source>
</evidence>
<sequence length="346" mass="38053">MILNSVKFTFLSLSLSPLSLSLSPLSLSLSPLSLSLSPLSLSLFLSPLPLSPFFLSLPFSSFSLPFSSFLFLPFFSSFLLLSPFSFLLSLLSSFLLFPLPFSSFPLPFSSLSLFPLLLFSFLSLPFSSFSLLPKVLNAYLRCRNPREPFVKDYNSALSAIVQANTTLTNALHLASAYNMGSKLRNLARTMRAEVNAAVSNVSLLNQISGCRFIHDNYVEALDGLCRQSLIGVAFIALMCSIIGLALTINICLATRASILFAKRLVYYPVDDTDPFLPRPPPYSYGTLPTAPADPFQVDVRRSYLSESAAGSEDTIPRRVGQYSDSPPPAYADWFHRERMSASNKVG</sequence>
<keyword evidence="9 13" id="KW-0869">Chloride channel</keyword>
<keyword evidence="14" id="KW-0732">Signal</keyword>
<name>A0A812AP25_ACAPH</name>
<keyword evidence="4" id="KW-1003">Cell membrane</keyword>
<dbReference type="Pfam" id="PF04906">
    <property type="entry name" value="Tweety"/>
    <property type="match status" value="1"/>
</dbReference>
<evidence type="ECO:0000256" key="2">
    <source>
        <dbReference type="ARBA" id="ARBA00009849"/>
    </source>
</evidence>
<keyword evidence="11 13" id="KW-0868">Chloride</keyword>
<organism evidence="15 16">
    <name type="scientific">Acanthosepion pharaonis</name>
    <name type="common">Pharaoh cuttlefish</name>
    <name type="synonym">Sepia pharaonis</name>
    <dbReference type="NCBI Taxonomy" id="158019"/>
    <lineage>
        <taxon>Eukaryota</taxon>
        <taxon>Metazoa</taxon>
        <taxon>Spiralia</taxon>
        <taxon>Lophotrochozoa</taxon>
        <taxon>Mollusca</taxon>
        <taxon>Cephalopoda</taxon>
        <taxon>Coleoidea</taxon>
        <taxon>Decapodiformes</taxon>
        <taxon>Sepiida</taxon>
        <taxon>Sepiina</taxon>
        <taxon>Sepiidae</taxon>
        <taxon>Acanthosepion</taxon>
    </lineage>
</organism>
<feature type="transmembrane region" description="Helical" evidence="13">
    <location>
        <begin position="52"/>
        <end position="72"/>
    </location>
</feature>
<keyword evidence="12 13" id="KW-0407">Ion channel</keyword>
<evidence type="ECO:0000256" key="10">
    <source>
        <dbReference type="ARBA" id="ARBA00023180"/>
    </source>
</evidence>
<keyword evidence="16" id="KW-1185">Reference proteome</keyword>
<evidence type="ECO:0000256" key="5">
    <source>
        <dbReference type="ARBA" id="ARBA00022692"/>
    </source>
</evidence>
<evidence type="ECO:0000256" key="3">
    <source>
        <dbReference type="ARBA" id="ARBA00022448"/>
    </source>
</evidence>
<dbReference type="Proteomes" id="UP000597762">
    <property type="component" value="Unassembled WGS sequence"/>
</dbReference>